<reference evidence="8" key="1">
    <citation type="submission" date="2014-12" db="EMBL/GenBank/DDBJ databases">
        <title>Genome Sequence of Valsa Canker Pathogens Uncovers a Specific Adaption of Colonization on Woody Bark.</title>
        <authorList>
            <person name="Yin Z."/>
            <person name="Liu H."/>
            <person name="Gao X."/>
            <person name="Li Z."/>
            <person name="Song N."/>
            <person name="Ke X."/>
            <person name="Dai Q."/>
            <person name="Wu Y."/>
            <person name="Sun Y."/>
            <person name="Xu J.-R."/>
            <person name="Kang Z.K."/>
            <person name="Wang L."/>
            <person name="Huang L."/>
        </authorList>
    </citation>
    <scope>NUCLEOTIDE SEQUENCE [LARGE SCALE GENOMIC DNA]</scope>
    <source>
        <strain evidence="8">03-8</strain>
    </source>
</reference>
<accession>A0A194VK98</accession>
<dbReference type="Proteomes" id="UP000078559">
    <property type="component" value="Chromosome 1"/>
</dbReference>
<gene>
    <name evidence="8" type="ORF">VM1G_00002</name>
</gene>
<dbReference type="OrthoDB" id="269227at2759"/>
<keyword evidence="5" id="KW-0560">Oxidoreductase</keyword>
<evidence type="ECO:0000256" key="2">
    <source>
        <dbReference type="ARBA" id="ARBA00010790"/>
    </source>
</evidence>
<comment type="cofactor">
    <cofactor evidence="1">
        <name>FAD</name>
        <dbReference type="ChEBI" id="CHEBI:57692"/>
    </cofactor>
</comment>
<dbReference type="InterPro" id="IPR036188">
    <property type="entry name" value="FAD/NAD-bd_sf"/>
</dbReference>
<dbReference type="PANTHER" id="PTHR42784:SF1">
    <property type="entry name" value="PYRANOSE 2-OXIDASE"/>
    <property type="match status" value="1"/>
</dbReference>
<dbReference type="SUPFAM" id="SSF51905">
    <property type="entry name" value="FAD/NAD(P)-binding domain"/>
    <property type="match status" value="1"/>
</dbReference>
<keyword evidence="3" id="KW-0285">Flavoprotein</keyword>
<feature type="region of interest" description="Disordered" evidence="6">
    <location>
        <begin position="1"/>
        <end position="20"/>
    </location>
</feature>
<feature type="domain" description="Glucose-methanol-choline oxidoreductase C-terminal" evidence="7">
    <location>
        <begin position="360"/>
        <end position="482"/>
    </location>
</feature>
<evidence type="ECO:0000259" key="7">
    <source>
        <dbReference type="Pfam" id="PF05199"/>
    </source>
</evidence>
<dbReference type="InterPro" id="IPR051473">
    <property type="entry name" value="P2Ox-like"/>
</dbReference>
<evidence type="ECO:0000256" key="1">
    <source>
        <dbReference type="ARBA" id="ARBA00001974"/>
    </source>
</evidence>
<organism evidence="8 9">
    <name type="scientific">Cytospora mali</name>
    <name type="common">Apple Valsa canker fungus</name>
    <name type="synonym">Valsa mali</name>
    <dbReference type="NCBI Taxonomy" id="578113"/>
    <lineage>
        <taxon>Eukaryota</taxon>
        <taxon>Fungi</taxon>
        <taxon>Dikarya</taxon>
        <taxon>Ascomycota</taxon>
        <taxon>Pezizomycotina</taxon>
        <taxon>Sordariomycetes</taxon>
        <taxon>Sordariomycetidae</taxon>
        <taxon>Diaporthales</taxon>
        <taxon>Cytosporaceae</taxon>
        <taxon>Cytospora</taxon>
    </lineage>
</organism>
<evidence type="ECO:0000256" key="4">
    <source>
        <dbReference type="ARBA" id="ARBA00022827"/>
    </source>
</evidence>
<dbReference type="Gene3D" id="3.50.50.60">
    <property type="entry name" value="FAD/NAD(P)-binding domain"/>
    <property type="match status" value="1"/>
</dbReference>
<proteinExistence type="inferred from homology"/>
<comment type="similarity">
    <text evidence="2">Belongs to the GMC oxidoreductase family.</text>
</comment>
<evidence type="ECO:0000256" key="6">
    <source>
        <dbReference type="SAM" id="MobiDB-lite"/>
    </source>
</evidence>
<dbReference type="AlphaFoldDB" id="A0A194VK98"/>
<dbReference type="SMR" id="A0A194VK98"/>
<protein>
    <submittedName>
        <fullName evidence="8">Pyranose 2-oxidase</fullName>
    </submittedName>
</protein>
<dbReference type="SUPFAM" id="SSF54373">
    <property type="entry name" value="FAD-linked reductases, C-terminal domain"/>
    <property type="match status" value="1"/>
</dbReference>
<evidence type="ECO:0000313" key="8">
    <source>
        <dbReference type="EMBL" id="KUI64581.1"/>
    </source>
</evidence>
<keyword evidence="4" id="KW-0274">FAD</keyword>
<dbReference type="EMBL" id="CM003098">
    <property type="protein sequence ID" value="KUI64581.1"/>
    <property type="molecule type" value="Genomic_DNA"/>
</dbReference>
<dbReference type="Pfam" id="PF05199">
    <property type="entry name" value="GMC_oxred_C"/>
    <property type="match status" value="1"/>
</dbReference>
<dbReference type="InterPro" id="IPR007867">
    <property type="entry name" value="GMC_OxRtase_C"/>
</dbReference>
<evidence type="ECO:0000256" key="3">
    <source>
        <dbReference type="ARBA" id="ARBA00022630"/>
    </source>
</evidence>
<evidence type="ECO:0000256" key="5">
    <source>
        <dbReference type="ARBA" id="ARBA00023002"/>
    </source>
</evidence>
<sequence>MSRSASTPLVGHPGEGVPLSPKEKLKAKIDLLRNDPSNVYNPDVLVVGSGPIGAVFARKLERSDLFTNDEWEELYKEAETLFNTNVKTFNDSVRHRLVKKILQDTIDAEKADREVQSMPLACKLGKNKRQIDWSCTASILGDKLSNPDNKNDLDYSKLLTVLPQTQLDALYIECDGKGDAVKGAVIIDLDTGNEYLVGAKRYVICGGSVLTAGIVAQSLFKSVLEFKDEDGHIGASYLQTLGRYLTEQTMTFCQIVLKREYVQWVSDKPEELDEGDDDTIRDAVRQHKENHPDDPLPFPFDDLDPNIYTPFSEKYPWHTQIHRDAFGYGEAPADVDQRLIVDLRFFGYVDSNKYNKTTFSAKKRDEFGMPQPTFWFSLGKKDVNRSNRMMRDMVDVATSLGGFLPGAEPRHLAPGLALHVCGIYRAGKEVLNHDGKLGLVKTKDNSVVSKEGRVWGVSNLYLGGCGIIPTGNASNPTLTAACHAIAGADQIIKELDN</sequence>
<keyword evidence="9" id="KW-1185">Reference proteome</keyword>
<evidence type="ECO:0000313" key="9">
    <source>
        <dbReference type="Proteomes" id="UP000078559"/>
    </source>
</evidence>
<name>A0A194VK98_CYTMA</name>
<dbReference type="PANTHER" id="PTHR42784">
    <property type="entry name" value="PYRANOSE 2-OXIDASE"/>
    <property type="match status" value="1"/>
</dbReference>
<dbReference type="GO" id="GO:0016614">
    <property type="term" value="F:oxidoreductase activity, acting on CH-OH group of donors"/>
    <property type="evidence" value="ECO:0007669"/>
    <property type="project" value="InterPro"/>
</dbReference>